<name>A0ABS2N574_9BACI</name>
<protein>
    <submittedName>
        <fullName evidence="1">Uncharacterized protein</fullName>
    </submittedName>
</protein>
<organism evidence="1 2">
    <name type="scientific">Aquibacillus albus</name>
    <dbReference type="NCBI Taxonomy" id="1168171"/>
    <lineage>
        <taxon>Bacteria</taxon>
        <taxon>Bacillati</taxon>
        <taxon>Bacillota</taxon>
        <taxon>Bacilli</taxon>
        <taxon>Bacillales</taxon>
        <taxon>Bacillaceae</taxon>
        <taxon>Aquibacillus</taxon>
    </lineage>
</organism>
<accession>A0ABS2N574</accession>
<evidence type="ECO:0000313" key="2">
    <source>
        <dbReference type="Proteomes" id="UP001296943"/>
    </source>
</evidence>
<dbReference type="EMBL" id="JAFBDR010000029">
    <property type="protein sequence ID" value="MBM7573282.1"/>
    <property type="molecule type" value="Genomic_DNA"/>
</dbReference>
<proteinExistence type="predicted"/>
<keyword evidence="2" id="KW-1185">Reference proteome</keyword>
<dbReference type="Proteomes" id="UP001296943">
    <property type="component" value="Unassembled WGS sequence"/>
</dbReference>
<reference evidence="1 2" key="1">
    <citation type="submission" date="2021-01" db="EMBL/GenBank/DDBJ databases">
        <title>Genomic Encyclopedia of Type Strains, Phase IV (KMG-IV): sequencing the most valuable type-strain genomes for metagenomic binning, comparative biology and taxonomic classification.</title>
        <authorList>
            <person name="Goeker M."/>
        </authorList>
    </citation>
    <scope>NUCLEOTIDE SEQUENCE [LARGE SCALE GENOMIC DNA]</scope>
    <source>
        <strain evidence="1 2">DSM 23711</strain>
    </source>
</reference>
<sequence length="36" mass="4375">MTKATDSYDRTQPTQPFWNRKVYEYHAIDEINVKVE</sequence>
<comment type="caution">
    <text evidence="1">The sequence shown here is derived from an EMBL/GenBank/DDBJ whole genome shotgun (WGS) entry which is preliminary data.</text>
</comment>
<evidence type="ECO:0000313" key="1">
    <source>
        <dbReference type="EMBL" id="MBM7573282.1"/>
    </source>
</evidence>
<gene>
    <name evidence="1" type="ORF">JOC48_003834</name>
</gene>